<accession>A0A4Z2IFW6</accession>
<comment type="caution">
    <text evidence="1">The sequence shown here is derived from an EMBL/GenBank/DDBJ whole genome shotgun (WGS) entry which is preliminary data.</text>
</comment>
<dbReference type="EMBL" id="SRLO01000089">
    <property type="protein sequence ID" value="TNN76848.1"/>
    <property type="molecule type" value="Genomic_DNA"/>
</dbReference>
<keyword evidence="2" id="KW-1185">Reference proteome</keyword>
<organism evidence="1 2">
    <name type="scientific">Liparis tanakae</name>
    <name type="common">Tanaka's snailfish</name>
    <dbReference type="NCBI Taxonomy" id="230148"/>
    <lineage>
        <taxon>Eukaryota</taxon>
        <taxon>Metazoa</taxon>
        <taxon>Chordata</taxon>
        <taxon>Craniata</taxon>
        <taxon>Vertebrata</taxon>
        <taxon>Euteleostomi</taxon>
        <taxon>Actinopterygii</taxon>
        <taxon>Neopterygii</taxon>
        <taxon>Teleostei</taxon>
        <taxon>Neoteleostei</taxon>
        <taxon>Acanthomorphata</taxon>
        <taxon>Eupercaria</taxon>
        <taxon>Perciformes</taxon>
        <taxon>Cottioidei</taxon>
        <taxon>Cottales</taxon>
        <taxon>Liparidae</taxon>
        <taxon>Liparis</taxon>
    </lineage>
</organism>
<proteinExistence type="predicted"/>
<protein>
    <submittedName>
        <fullName evidence="1">Uncharacterized protein</fullName>
    </submittedName>
</protein>
<sequence length="85" mass="9651">MHHLHLLYRVKTKAHEPEGRPPHLELHMLQIMYNGELPLSTASSSAPREHQSIHLVGNTRAAFLEAPRPPNESGLFGRLLFDSEH</sequence>
<dbReference type="AlphaFoldDB" id="A0A4Z2IFW6"/>
<name>A0A4Z2IFW6_9TELE</name>
<reference evidence="1 2" key="1">
    <citation type="submission" date="2019-03" db="EMBL/GenBank/DDBJ databases">
        <title>First draft genome of Liparis tanakae, snailfish: a comprehensive survey of snailfish specific genes.</title>
        <authorList>
            <person name="Kim W."/>
            <person name="Song I."/>
            <person name="Jeong J.-H."/>
            <person name="Kim D."/>
            <person name="Kim S."/>
            <person name="Ryu S."/>
            <person name="Song J.Y."/>
            <person name="Lee S.K."/>
        </authorList>
    </citation>
    <scope>NUCLEOTIDE SEQUENCE [LARGE SCALE GENOMIC DNA]</scope>
    <source>
        <tissue evidence="1">Muscle</tissue>
    </source>
</reference>
<evidence type="ECO:0000313" key="2">
    <source>
        <dbReference type="Proteomes" id="UP000314294"/>
    </source>
</evidence>
<evidence type="ECO:0000313" key="1">
    <source>
        <dbReference type="EMBL" id="TNN76848.1"/>
    </source>
</evidence>
<dbReference type="Proteomes" id="UP000314294">
    <property type="component" value="Unassembled WGS sequence"/>
</dbReference>
<gene>
    <name evidence="1" type="ORF">EYF80_012901</name>
</gene>